<accession>W9AKL5</accession>
<protein>
    <submittedName>
        <fullName evidence="9">Oxidoreductase</fullName>
    </submittedName>
</protein>
<dbReference type="Proteomes" id="UP000028863">
    <property type="component" value="Unassembled WGS sequence"/>
</dbReference>
<gene>
    <name evidence="9" type="ORF">BN988_01700</name>
</gene>
<dbReference type="InterPro" id="IPR026021">
    <property type="entry name" value="YdjA-like"/>
</dbReference>
<reference evidence="9" key="2">
    <citation type="submission" date="2014-03" db="EMBL/GenBank/DDBJ databases">
        <authorList>
            <person name="Urmite Genomes"/>
        </authorList>
    </citation>
    <scope>NUCLEOTIDE SEQUENCE</scope>
    <source>
        <strain evidence="9">S1</strain>
    </source>
</reference>
<evidence type="ECO:0000256" key="4">
    <source>
        <dbReference type="ARBA" id="ARBA00022643"/>
    </source>
</evidence>
<sequence length="205" mass="24059">MLIVKRISGRMKGISILDSIKNRRSIHNFKKEEVQNNVLLDIFHYASYAPTHYMKEPWQIKVFQEKGKQFFIKEIISSYERIGMLRTDKEPKTIKMKESMKQFLLEIPHHAVIFFEVDEDPIRYEEDYAAVCAFIQNVQLAAWEHGVGVLWTITPYMHDQTFVERIGINSDVMKIAAVLQMGYPLKVPRNKGRTAIEEKLEIINK</sequence>
<dbReference type="AlphaFoldDB" id="W9AKL5"/>
<reference evidence="9" key="1">
    <citation type="submission" date="2014-03" db="EMBL/GenBank/DDBJ databases">
        <title>Draft genome sequencing of Oceanobacillus picturae strain S1 isolated from human gut.</title>
        <authorList>
            <person name="Croce O."/>
            <person name="Lagier J.C."/>
            <person name="Raoult D."/>
        </authorList>
    </citation>
    <scope>NUCLEOTIDE SEQUENCE [LARGE SCALE GENOMIC DNA]</scope>
    <source>
        <strain evidence="9">S1</strain>
    </source>
</reference>
<dbReference type="STRING" id="171693.BN988_01700"/>
<evidence type="ECO:0000259" key="8">
    <source>
        <dbReference type="Pfam" id="PF00881"/>
    </source>
</evidence>
<evidence type="ECO:0000256" key="3">
    <source>
        <dbReference type="ARBA" id="ARBA00022630"/>
    </source>
</evidence>
<keyword evidence="10" id="KW-1185">Reference proteome</keyword>
<dbReference type="Gene3D" id="3.40.109.10">
    <property type="entry name" value="NADH Oxidase"/>
    <property type="match status" value="1"/>
</dbReference>
<dbReference type="Pfam" id="PF00881">
    <property type="entry name" value="Nitroreductase"/>
    <property type="match status" value="1"/>
</dbReference>
<keyword evidence="3" id="KW-0285">Flavoprotein</keyword>
<evidence type="ECO:0000256" key="5">
    <source>
        <dbReference type="ARBA" id="ARBA00022857"/>
    </source>
</evidence>
<dbReference type="SUPFAM" id="SSF55469">
    <property type="entry name" value="FMN-dependent nitroreductase-like"/>
    <property type="match status" value="1"/>
</dbReference>
<feature type="domain" description="Nitroreductase" evidence="8">
    <location>
        <begin position="20"/>
        <end position="183"/>
    </location>
</feature>
<dbReference type="InterPro" id="IPR052530">
    <property type="entry name" value="NAD(P)H_nitroreductase"/>
</dbReference>
<evidence type="ECO:0000256" key="7">
    <source>
        <dbReference type="ARBA" id="ARBA00023027"/>
    </source>
</evidence>
<dbReference type="InterPro" id="IPR029479">
    <property type="entry name" value="Nitroreductase"/>
</dbReference>
<comment type="similarity">
    <text evidence="2">Belongs to the nitroreductase family.</text>
</comment>
<dbReference type="eggNOG" id="COG0778">
    <property type="taxonomic scope" value="Bacteria"/>
</dbReference>
<evidence type="ECO:0000256" key="2">
    <source>
        <dbReference type="ARBA" id="ARBA00007118"/>
    </source>
</evidence>
<evidence type="ECO:0000313" key="9">
    <source>
        <dbReference type="EMBL" id="CDO03196.1"/>
    </source>
</evidence>
<name>W9AKL5_9BACI</name>
<dbReference type="PANTHER" id="PTHR43821">
    <property type="entry name" value="NAD(P)H NITROREDUCTASE YDJA-RELATED"/>
    <property type="match status" value="1"/>
</dbReference>
<dbReference type="CDD" id="cd02135">
    <property type="entry name" value="YdjA-like"/>
    <property type="match status" value="1"/>
</dbReference>
<dbReference type="RefSeq" id="WP_231495205.1">
    <property type="nucleotide sequence ID" value="NZ_CABLBW010000001.1"/>
</dbReference>
<evidence type="ECO:0000313" key="10">
    <source>
        <dbReference type="Proteomes" id="UP000028863"/>
    </source>
</evidence>
<keyword evidence="4" id="KW-0288">FMN</keyword>
<dbReference type="EMBL" id="CCAX010000001">
    <property type="protein sequence ID" value="CDO03196.1"/>
    <property type="molecule type" value="Genomic_DNA"/>
</dbReference>
<dbReference type="GO" id="GO:0016491">
    <property type="term" value="F:oxidoreductase activity"/>
    <property type="evidence" value="ECO:0007669"/>
    <property type="project" value="UniProtKB-KW"/>
</dbReference>
<keyword evidence="5" id="KW-0521">NADP</keyword>
<comment type="cofactor">
    <cofactor evidence="1">
        <name>FMN</name>
        <dbReference type="ChEBI" id="CHEBI:58210"/>
    </cofactor>
</comment>
<dbReference type="InterPro" id="IPR000415">
    <property type="entry name" value="Nitroreductase-like"/>
</dbReference>
<evidence type="ECO:0000256" key="6">
    <source>
        <dbReference type="ARBA" id="ARBA00023002"/>
    </source>
</evidence>
<comment type="caution">
    <text evidence="9">The sequence shown here is derived from an EMBL/GenBank/DDBJ whole genome shotgun (WGS) entry which is preliminary data.</text>
</comment>
<keyword evidence="7" id="KW-0520">NAD</keyword>
<organism evidence="9 10">
    <name type="scientific">Oceanobacillus picturae</name>
    <dbReference type="NCBI Taxonomy" id="171693"/>
    <lineage>
        <taxon>Bacteria</taxon>
        <taxon>Bacillati</taxon>
        <taxon>Bacillota</taxon>
        <taxon>Bacilli</taxon>
        <taxon>Bacillales</taxon>
        <taxon>Bacillaceae</taxon>
        <taxon>Oceanobacillus</taxon>
    </lineage>
</organism>
<proteinExistence type="inferred from homology"/>
<evidence type="ECO:0000256" key="1">
    <source>
        <dbReference type="ARBA" id="ARBA00001917"/>
    </source>
</evidence>
<keyword evidence="6" id="KW-0560">Oxidoreductase</keyword>
<dbReference type="PANTHER" id="PTHR43821:SF1">
    <property type="entry name" value="NAD(P)H NITROREDUCTASE YDJA-RELATED"/>
    <property type="match status" value="1"/>
</dbReference>